<sequence length="187" mass="19001">MLVGLVLTVAAVVVVLVSSVFDLELESAALLGAALGAVVALVPDRSPMMRLAGFAGGFVAAWIGYIVRAALLPDSAGGRAVAVGLVVVLCVAIAAVSMGRLALWSTLLGTAGFTGAYEFTFAAAPPEVASTSVSVATTLLFNVAVGFLAAALMAPSGEPRSEGVRRRPGRADGDLHKLDDMMMEKAK</sequence>
<dbReference type="RefSeq" id="WP_221023417.1">
    <property type="nucleotide sequence ID" value="NZ_JAIEZQ010000001.1"/>
</dbReference>
<reference evidence="2 3" key="1">
    <citation type="submission" date="2021-08" db="EMBL/GenBank/DDBJ databases">
        <title>Nocardioides bacterium WL0053 sp. nov., isolated from the sediment.</title>
        <authorList>
            <person name="Wang L."/>
            <person name="Zhang D."/>
            <person name="Zhang A."/>
        </authorList>
    </citation>
    <scope>NUCLEOTIDE SEQUENCE [LARGE SCALE GENOMIC DNA]</scope>
    <source>
        <strain evidence="2 3">WL0053</strain>
    </source>
</reference>
<organism evidence="2 3">
    <name type="scientific">Nocardioides jiangsuensis</name>
    <dbReference type="NCBI Taxonomy" id="2866161"/>
    <lineage>
        <taxon>Bacteria</taxon>
        <taxon>Bacillati</taxon>
        <taxon>Actinomycetota</taxon>
        <taxon>Actinomycetes</taxon>
        <taxon>Propionibacteriales</taxon>
        <taxon>Nocardioidaceae</taxon>
        <taxon>Nocardioides</taxon>
    </lineage>
</organism>
<evidence type="ECO:0000313" key="3">
    <source>
        <dbReference type="Proteomes" id="UP000754710"/>
    </source>
</evidence>
<comment type="caution">
    <text evidence="2">The sequence shown here is derived from an EMBL/GenBank/DDBJ whole genome shotgun (WGS) entry which is preliminary data.</text>
</comment>
<feature type="transmembrane region" description="Helical" evidence="1">
    <location>
        <begin position="136"/>
        <end position="157"/>
    </location>
</feature>
<feature type="transmembrane region" description="Helical" evidence="1">
    <location>
        <begin position="77"/>
        <end position="96"/>
    </location>
</feature>
<gene>
    <name evidence="2" type="ORF">K1X13_02265</name>
</gene>
<accession>A0ABS7RF44</accession>
<keyword evidence="1" id="KW-1133">Transmembrane helix</keyword>
<proteinExistence type="predicted"/>
<protein>
    <recommendedName>
        <fullName evidence="4">DUF4203 domain-containing protein</fullName>
    </recommendedName>
</protein>
<keyword evidence="1" id="KW-0472">Membrane</keyword>
<feature type="transmembrane region" description="Helical" evidence="1">
    <location>
        <begin position="27"/>
        <end position="44"/>
    </location>
</feature>
<keyword evidence="1" id="KW-0812">Transmembrane</keyword>
<keyword evidence="3" id="KW-1185">Reference proteome</keyword>
<evidence type="ECO:0000313" key="2">
    <source>
        <dbReference type="EMBL" id="MBY9073637.1"/>
    </source>
</evidence>
<evidence type="ECO:0000256" key="1">
    <source>
        <dbReference type="SAM" id="Phobius"/>
    </source>
</evidence>
<feature type="transmembrane region" description="Helical" evidence="1">
    <location>
        <begin position="51"/>
        <end position="71"/>
    </location>
</feature>
<dbReference type="EMBL" id="JAIEZQ010000001">
    <property type="protein sequence ID" value="MBY9073637.1"/>
    <property type="molecule type" value="Genomic_DNA"/>
</dbReference>
<feature type="transmembrane region" description="Helical" evidence="1">
    <location>
        <begin position="103"/>
        <end position="124"/>
    </location>
</feature>
<name>A0ABS7RF44_9ACTN</name>
<dbReference type="Proteomes" id="UP000754710">
    <property type="component" value="Unassembled WGS sequence"/>
</dbReference>
<evidence type="ECO:0008006" key="4">
    <source>
        <dbReference type="Google" id="ProtNLM"/>
    </source>
</evidence>